<feature type="non-terminal residue" evidence="1">
    <location>
        <position position="149"/>
    </location>
</feature>
<dbReference type="Proteomes" id="UP000194127">
    <property type="component" value="Unassembled WGS sequence"/>
</dbReference>
<accession>A0A1X6MYV9</accession>
<feature type="non-terminal residue" evidence="1">
    <location>
        <position position="1"/>
    </location>
</feature>
<protein>
    <submittedName>
        <fullName evidence="1">Uncharacterized protein</fullName>
    </submittedName>
</protein>
<keyword evidence="2" id="KW-1185">Reference proteome</keyword>
<organism evidence="1 2">
    <name type="scientific">Postia placenta MAD-698-R-SB12</name>
    <dbReference type="NCBI Taxonomy" id="670580"/>
    <lineage>
        <taxon>Eukaryota</taxon>
        <taxon>Fungi</taxon>
        <taxon>Dikarya</taxon>
        <taxon>Basidiomycota</taxon>
        <taxon>Agaricomycotina</taxon>
        <taxon>Agaricomycetes</taxon>
        <taxon>Polyporales</taxon>
        <taxon>Adustoporiaceae</taxon>
        <taxon>Rhodonia</taxon>
    </lineage>
</organism>
<evidence type="ECO:0000313" key="1">
    <source>
        <dbReference type="EMBL" id="OSX61561.1"/>
    </source>
</evidence>
<dbReference type="EMBL" id="KZ110598">
    <property type="protein sequence ID" value="OSX61561.1"/>
    <property type="molecule type" value="Genomic_DNA"/>
</dbReference>
<evidence type="ECO:0000313" key="2">
    <source>
        <dbReference type="Proteomes" id="UP000194127"/>
    </source>
</evidence>
<gene>
    <name evidence="1" type="ORF">POSPLADRAFT_1112785</name>
</gene>
<proteinExistence type="predicted"/>
<dbReference type="AlphaFoldDB" id="A0A1X6MYV9"/>
<dbReference type="GeneID" id="36328353"/>
<name>A0A1X6MYV9_9APHY</name>
<dbReference type="RefSeq" id="XP_024338355.1">
    <property type="nucleotide sequence ID" value="XM_024483404.1"/>
</dbReference>
<reference evidence="1 2" key="1">
    <citation type="submission" date="2017-04" db="EMBL/GenBank/DDBJ databases">
        <title>Genome Sequence of the Model Brown-Rot Fungus Postia placenta SB12.</title>
        <authorList>
            <consortium name="DOE Joint Genome Institute"/>
            <person name="Gaskell J."/>
            <person name="Kersten P."/>
            <person name="Larrondo L.F."/>
            <person name="Canessa P."/>
            <person name="Martinez D."/>
            <person name="Hibbett D."/>
            <person name="Schmoll M."/>
            <person name="Kubicek C.P."/>
            <person name="Martinez A.T."/>
            <person name="Yadav J."/>
            <person name="Master E."/>
            <person name="Magnuson J.K."/>
            <person name="James T."/>
            <person name="Yaver D."/>
            <person name="Berka R."/>
            <person name="Labutti K."/>
            <person name="Lipzen A."/>
            <person name="Aerts A."/>
            <person name="Barry K."/>
            <person name="Henrissat B."/>
            <person name="Blanchette R."/>
            <person name="Grigoriev I."/>
            <person name="Cullen D."/>
        </authorList>
    </citation>
    <scope>NUCLEOTIDE SEQUENCE [LARGE SCALE GENOMIC DNA]</scope>
    <source>
        <strain evidence="1 2">MAD-698-R-SB12</strain>
    </source>
</reference>
<dbReference type="OrthoDB" id="3016366at2759"/>
<sequence length="149" mass="17490">RYARTRAGSSVTNRTNANLLASAMRNYRQSLRCARTQLGEEKALRLHTVYNNRDGRRFEVTAQNLVYSRTLNTVVKTGSRRTPSWTFTTEEVRDLQEIRMETPGSELAIEIQFNCRVWLRQAIRVLMQQRMVCCERIKYLEDELERVAT</sequence>